<dbReference type="OrthoDB" id="1792985at2"/>
<reference evidence="3 4" key="1">
    <citation type="submission" date="2013-05" db="EMBL/GenBank/DDBJ databases">
        <title>Complete genome sequence of the lipase-producing bacterium Photobacterium gaetbulicola Gung47.</title>
        <authorList>
            <person name="Kim Y.-O."/>
        </authorList>
    </citation>
    <scope>NUCLEOTIDE SEQUENCE [LARGE SCALE GENOMIC DNA]</scope>
    <source>
        <strain evidence="3 4">Gung47</strain>
    </source>
</reference>
<protein>
    <recommendedName>
        <fullName evidence="2">Flagellar hook-length control protein-like C-terminal domain-containing protein</fullName>
    </recommendedName>
</protein>
<dbReference type="AlphaFoldDB" id="A0A0C5WXM1"/>
<dbReference type="STRING" id="658445.H744_2c1123"/>
<accession>A0A0C5WXM1</accession>
<dbReference type="KEGG" id="pgb:H744_2c1123"/>
<dbReference type="PANTHER" id="PTHR37533:SF2">
    <property type="entry name" value="FLAGELLAR HOOK-LENGTH CONTROL PROTEIN"/>
    <property type="match status" value="1"/>
</dbReference>
<sequence length="360" mass="39352">MSQLSIPPSMPQGRASAASALPAPAQNGASGDWLDSFAVLLGLGAEQGAESTMAEEANRYWFDLYDQLKGLAEGEEWVFSSAHPFIEQLPPEGQFRLFNITNALSSDVREQLLGMMRRADGMHSASVQLGQAQPAIPHYLAANGTAQGESLSFEQAIERVISNAMTPVRQEMTNPVLLQQLTQANGFTTLSLQEATHGASASEPTLTHSPSRAEWAPVKMAENQQQWGQQLVSVLKERVQMHLNQDVQHARIRLDPPHLGSLELSVKMENNKIQVHIAAADPALREAAQQGAERLRAELEGKQLAGAMVDVDVSDHSEQQASEQAADMSLAMQPVIDESDWHASQDLFSKADQYRLTRMV</sequence>
<dbReference type="Proteomes" id="UP000032303">
    <property type="component" value="Chromosome 2"/>
</dbReference>
<dbReference type="Pfam" id="PF02120">
    <property type="entry name" value="Flg_hook"/>
    <property type="match status" value="1"/>
</dbReference>
<dbReference type="EMBL" id="CP005974">
    <property type="protein sequence ID" value="AJR07810.1"/>
    <property type="molecule type" value="Genomic_DNA"/>
</dbReference>
<dbReference type="PANTHER" id="PTHR37533">
    <property type="entry name" value="FLAGELLAR HOOK-LENGTH CONTROL PROTEIN"/>
    <property type="match status" value="1"/>
</dbReference>
<name>A0A0C5WXM1_9GAMM</name>
<organism evidence="3 4">
    <name type="scientific">Photobacterium gaetbulicola Gung47</name>
    <dbReference type="NCBI Taxonomy" id="658445"/>
    <lineage>
        <taxon>Bacteria</taxon>
        <taxon>Pseudomonadati</taxon>
        <taxon>Pseudomonadota</taxon>
        <taxon>Gammaproteobacteria</taxon>
        <taxon>Vibrionales</taxon>
        <taxon>Vibrionaceae</taxon>
        <taxon>Photobacterium</taxon>
    </lineage>
</organism>
<dbReference type="InterPro" id="IPR052563">
    <property type="entry name" value="FliK"/>
</dbReference>
<dbReference type="InterPro" id="IPR038610">
    <property type="entry name" value="FliK-like_C_sf"/>
</dbReference>
<proteinExistence type="predicted"/>
<dbReference type="Gene3D" id="3.30.750.140">
    <property type="match status" value="1"/>
</dbReference>
<feature type="domain" description="Flagellar hook-length control protein-like C-terminal" evidence="2">
    <location>
        <begin position="237"/>
        <end position="320"/>
    </location>
</feature>
<gene>
    <name evidence="3" type="ORF">H744_2c1123</name>
</gene>
<dbReference type="PATRIC" id="fig|658445.3.peg.3013"/>
<evidence type="ECO:0000313" key="4">
    <source>
        <dbReference type="Proteomes" id="UP000032303"/>
    </source>
</evidence>
<dbReference type="HOGENOM" id="CLU_769143_0_0_6"/>
<feature type="region of interest" description="Disordered" evidence="1">
    <location>
        <begin position="1"/>
        <end position="23"/>
    </location>
</feature>
<keyword evidence="4" id="KW-1185">Reference proteome</keyword>
<evidence type="ECO:0000313" key="3">
    <source>
        <dbReference type="EMBL" id="AJR07810.1"/>
    </source>
</evidence>
<evidence type="ECO:0000256" key="1">
    <source>
        <dbReference type="SAM" id="MobiDB-lite"/>
    </source>
</evidence>
<dbReference type="InterPro" id="IPR021136">
    <property type="entry name" value="Flagellar_hook_control-like_C"/>
</dbReference>
<dbReference type="CDD" id="cd17470">
    <property type="entry name" value="T3SS_Flik_C"/>
    <property type="match status" value="1"/>
</dbReference>
<evidence type="ECO:0000259" key="2">
    <source>
        <dbReference type="Pfam" id="PF02120"/>
    </source>
</evidence>